<dbReference type="Proteomes" id="UP000807504">
    <property type="component" value="Unassembled WGS sequence"/>
</dbReference>
<comment type="caution">
    <text evidence="1">The sequence shown here is derived from an EMBL/GenBank/DDBJ whole genome shotgun (WGS) entry which is preliminary data.</text>
</comment>
<proteinExistence type="predicted"/>
<accession>A0A8T0EKC2</accession>
<dbReference type="InterPro" id="IPR004245">
    <property type="entry name" value="DUF229"/>
</dbReference>
<dbReference type="Pfam" id="PF02995">
    <property type="entry name" value="DUF229"/>
    <property type="match status" value="1"/>
</dbReference>
<organism evidence="1 2">
    <name type="scientific">Argiope bruennichi</name>
    <name type="common">Wasp spider</name>
    <name type="synonym">Aranea bruennichi</name>
    <dbReference type="NCBI Taxonomy" id="94029"/>
    <lineage>
        <taxon>Eukaryota</taxon>
        <taxon>Metazoa</taxon>
        <taxon>Ecdysozoa</taxon>
        <taxon>Arthropoda</taxon>
        <taxon>Chelicerata</taxon>
        <taxon>Arachnida</taxon>
        <taxon>Araneae</taxon>
        <taxon>Araneomorphae</taxon>
        <taxon>Entelegynae</taxon>
        <taxon>Araneoidea</taxon>
        <taxon>Araneidae</taxon>
        <taxon>Argiope</taxon>
    </lineage>
</organism>
<name>A0A8T0EKC2_ARGBR</name>
<reference evidence="1" key="2">
    <citation type="submission" date="2020-06" db="EMBL/GenBank/DDBJ databases">
        <authorList>
            <person name="Sheffer M."/>
        </authorList>
    </citation>
    <scope>NUCLEOTIDE SEQUENCE</scope>
</reference>
<dbReference type="AlphaFoldDB" id="A0A8T0EKC2"/>
<evidence type="ECO:0000313" key="2">
    <source>
        <dbReference type="Proteomes" id="UP000807504"/>
    </source>
</evidence>
<dbReference type="EMBL" id="JABXBU010002227">
    <property type="protein sequence ID" value="KAF8773884.1"/>
    <property type="molecule type" value="Genomic_DNA"/>
</dbReference>
<dbReference type="PANTHER" id="PTHR10974">
    <property type="entry name" value="FI08016P-RELATED"/>
    <property type="match status" value="1"/>
</dbReference>
<keyword evidence="2" id="KW-1185">Reference proteome</keyword>
<reference evidence="1" key="1">
    <citation type="journal article" date="2020" name="bioRxiv">
        <title>Chromosome-level reference genome of the European wasp spider Argiope bruennichi: a resource for studies on range expansion and evolutionary adaptation.</title>
        <authorList>
            <person name="Sheffer M.M."/>
            <person name="Hoppe A."/>
            <person name="Krehenwinkel H."/>
            <person name="Uhl G."/>
            <person name="Kuss A.W."/>
            <person name="Jensen L."/>
            <person name="Jensen C."/>
            <person name="Gillespie R.G."/>
            <person name="Hoff K.J."/>
            <person name="Prost S."/>
        </authorList>
    </citation>
    <scope>NUCLEOTIDE SEQUENCE</scope>
</reference>
<gene>
    <name evidence="1" type="ORF">HNY73_016495</name>
</gene>
<dbReference type="PANTHER" id="PTHR10974:SF1">
    <property type="entry name" value="FI08016P-RELATED"/>
    <property type="match status" value="1"/>
</dbReference>
<dbReference type="GO" id="GO:0005615">
    <property type="term" value="C:extracellular space"/>
    <property type="evidence" value="ECO:0007669"/>
    <property type="project" value="TreeGrafter"/>
</dbReference>
<protein>
    <submittedName>
        <fullName evidence="1">Uncharacterized protein</fullName>
    </submittedName>
</protein>
<evidence type="ECO:0000313" key="1">
    <source>
        <dbReference type="EMBL" id="KAF8773884.1"/>
    </source>
</evidence>
<sequence>MGEVDPTLYKAEEFTHFIPMKELEKFTMKDIGEIDDKFLFPIIDEEAYTEPSKPHLETELLSQPKGNIVADTKYVHLGDTPLTIPHDDKLVSLSAIQQPQEGIPPPDIDNEWDKTKLVTIPHLETYLFSQPKDNAVADTKYVYMKETLTTIPDDDKQVSSSAIQQLEDFPPPDLVNEWAKTEYVTFSMSNNITDIIDIHINKHIPLNEQLYSATVSNTTSTGENPVLLIDTPGCKIPKLDPWDPSVRDLIEFKDPFVCPGLPAFLESNPAGTITINRSILEMNYNITPEELICYYQPIYRMHEEEESVREVSYMFGNMVKLEFGVPIKEDFVNVSCNIKGSNYEQHLTLVPLKESVEEERNSLVPSNPILNVILIGIDSVSKLNFLRQFPKTHAFLSEKLRPFEMNGYTKVADNTFPNIVPLLGVTG</sequence>